<dbReference type="InterPro" id="IPR011010">
    <property type="entry name" value="DNA_brk_join_enz"/>
</dbReference>
<evidence type="ECO:0000256" key="9">
    <source>
        <dbReference type="ARBA" id="ARBA00049605"/>
    </source>
</evidence>
<evidence type="ECO:0000256" key="4">
    <source>
        <dbReference type="ARBA" id="ARBA00022908"/>
    </source>
</evidence>
<dbReference type="InterPro" id="IPR010998">
    <property type="entry name" value="Integrase_recombinase_N"/>
</dbReference>
<dbReference type="InterPro" id="IPR013762">
    <property type="entry name" value="Integrase-like_cat_sf"/>
</dbReference>
<comment type="similarity">
    <text evidence="1">Belongs to the 'phage' integrase family.</text>
</comment>
<dbReference type="EMBL" id="BK015547">
    <property type="protein sequence ID" value="DAE12304.1"/>
    <property type="molecule type" value="Genomic_DNA"/>
</dbReference>
<evidence type="ECO:0000256" key="3">
    <source>
        <dbReference type="ARBA" id="ARBA00022679"/>
    </source>
</evidence>
<reference evidence="13" key="1">
    <citation type="journal article" date="2021" name="Proc. Natl. Acad. Sci. U.S.A.">
        <title>A Catalog of Tens of Thousands of Viruses from Human Metagenomes Reveals Hidden Associations with Chronic Diseases.</title>
        <authorList>
            <person name="Tisza M.J."/>
            <person name="Buck C.B."/>
        </authorList>
    </citation>
    <scope>NUCLEOTIDE SEQUENCE</scope>
    <source>
        <strain evidence="13">CtQYc56</strain>
    </source>
</reference>
<dbReference type="Gene3D" id="1.10.443.10">
    <property type="entry name" value="Intergrase catalytic core"/>
    <property type="match status" value="1"/>
</dbReference>
<dbReference type="PROSITE" id="PS51900">
    <property type="entry name" value="CB"/>
    <property type="match status" value="1"/>
</dbReference>
<name>A0A8S5Q002_9CAUD</name>
<dbReference type="SUPFAM" id="SSF56349">
    <property type="entry name" value="DNA breaking-rejoining enzymes"/>
    <property type="match status" value="1"/>
</dbReference>
<keyword evidence="8" id="KW-1160">Virus entry into host cell</keyword>
<evidence type="ECO:0000259" key="11">
    <source>
        <dbReference type="PROSITE" id="PS51898"/>
    </source>
</evidence>
<dbReference type="PROSITE" id="PS51898">
    <property type="entry name" value="TYR_RECOMBINASE"/>
    <property type="match status" value="1"/>
</dbReference>
<dbReference type="GO" id="GO:0016740">
    <property type="term" value="F:transferase activity"/>
    <property type="evidence" value="ECO:0007669"/>
    <property type="project" value="UniProtKB-KW"/>
</dbReference>
<keyword evidence="7" id="KW-1179">Viral genome integration</keyword>
<dbReference type="InterPro" id="IPR004107">
    <property type="entry name" value="Integrase_SAM-like_N"/>
</dbReference>
<keyword evidence="6" id="KW-0233">DNA recombination</keyword>
<dbReference type="PANTHER" id="PTHR30629">
    <property type="entry name" value="PROPHAGE INTEGRASE"/>
    <property type="match status" value="1"/>
</dbReference>
<evidence type="ECO:0000313" key="13">
    <source>
        <dbReference type="EMBL" id="DAE12304.1"/>
    </source>
</evidence>
<keyword evidence="5 10" id="KW-0238">DNA-binding</keyword>
<accession>A0A8S5Q002</accession>
<keyword evidence="4" id="KW-0229">DNA integration</keyword>
<dbReference type="InterPro" id="IPR050808">
    <property type="entry name" value="Phage_Integrase"/>
</dbReference>
<organism evidence="13">
    <name type="scientific">Myoviridae sp. ctQYc56</name>
    <dbReference type="NCBI Taxonomy" id="2825100"/>
    <lineage>
        <taxon>Viruses</taxon>
        <taxon>Duplodnaviria</taxon>
        <taxon>Heunggongvirae</taxon>
        <taxon>Uroviricota</taxon>
        <taxon>Caudoviricetes</taxon>
    </lineage>
</organism>
<evidence type="ECO:0000256" key="8">
    <source>
        <dbReference type="ARBA" id="ARBA00023296"/>
    </source>
</evidence>
<dbReference type="InterPro" id="IPR044068">
    <property type="entry name" value="CB"/>
</dbReference>
<evidence type="ECO:0000256" key="2">
    <source>
        <dbReference type="ARBA" id="ARBA00016082"/>
    </source>
</evidence>
<dbReference type="InterPro" id="IPR002104">
    <property type="entry name" value="Integrase_catalytic"/>
</dbReference>
<evidence type="ECO:0000256" key="7">
    <source>
        <dbReference type="ARBA" id="ARBA00023195"/>
    </source>
</evidence>
<evidence type="ECO:0000256" key="5">
    <source>
        <dbReference type="ARBA" id="ARBA00023125"/>
    </source>
</evidence>
<proteinExistence type="inferred from homology"/>
<dbReference type="CDD" id="cd01189">
    <property type="entry name" value="INT_ICEBs1_C_like"/>
    <property type="match status" value="1"/>
</dbReference>
<dbReference type="Pfam" id="PF00589">
    <property type="entry name" value="Phage_integrase"/>
    <property type="match status" value="1"/>
</dbReference>
<sequence>MGRPKKEKPTHSSGMYRYCKTVGHNFDGSPIKKVFYSKKSKADAKRIADEYIIDAQLTAERGEIFAATATTFKKVSELYLKSAKATLSPKSYYDYEIIVRVHLLPFFGDAVVNSIKPTDVQRYFSSISDKSPLESMRKYKAVLNIIFNYAENNGYCTKNPCHTVKLKSTVKTEEKDVYSKEEAVKVSEYAKKYKFPDGIAIELMLDYGMRKGEVLGLHTNDIDFKNKYLTVNHSVGDVRNKETNTIQATLQPPKNKSSRRIIPLSDDTLSRLKELPTGYIIQNRKGTFQSPNNWTKRNYKKFMESMHKDLGIKILKPHELRHTRATIWVNDGKNIFAVASILGHSDLKMLEERYAHKDVDGIRNQLGI</sequence>
<dbReference type="GO" id="GO:0075713">
    <property type="term" value="P:establishment of integrated proviral latency"/>
    <property type="evidence" value="ECO:0007669"/>
    <property type="project" value="UniProtKB-KW"/>
</dbReference>
<feature type="domain" description="Core-binding (CB)" evidence="12">
    <location>
        <begin position="70"/>
        <end position="151"/>
    </location>
</feature>
<dbReference type="GO" id="GO:0003677">
    <property type="term" value="F:DNA binding"/>
    <property type="evidence" value="ECO:0007669"/>
    <property type="project" value="UniProtKB-UniRule"/>
</dbReference>
<dbReference type="GO" id="GO:0015074">
    <property type="term" value="P:DNA integration"/>
    <property type="evidence" value="ECO:0007669"/>
    <property type="project" value="UniProtKB-KW"/>
</dbReference>
<dbReference type="GO" id="GO:0044826">
    <property type="term" value="P:viral genome integration into host DNA"/>
    <property type="evidence" value="ECO:0007669"/>
    <property type="project" value="UniProtKB-KW"/>
</dbReference>
<dbReference type="Pfam" id="PF14659">
    <property type="entry name" value="Phage_int_SAM_3"/>
    <property type="match status" value="1"/>
</dbReference>
<feature type="domain" description="Tyr recombinase" evidence="11">
    <location>
        <begin position="173"/>
        <end position="367"/>
    </location>
</feature>
<comment type="function">
    <text evidence="9">Integrase is necessary for integration of the phage into the host genome by site-specific recombination. In conjunction with excisionase, integrase is also necessary for excision of the prophage from the host genome.</text>
</comment>
<protein>
    <recommendedName>
        <fullName evidence="2">Integrase</fullName>
    </recommendedName>
</protein>
<evidence type="ECO:0000256" key="6">
    <source>
        <dbReference type="ARBA" id="ARBA00023172"/>
    </source>
</evidence>
<dbReference type="Gene3D" id="1.10.150.130">
    <property type="match status" value="1"/>
</dbReference>
<dbReference type="GO" id="GO:0046718">
    <property type="term" value="P:symbiont entry into host cell"/>
    <property type="evidence" value="ECO:0007669"/>
    <property type="project" value="UniProtKB-KW"/>
</dbReference>
<dbReference type="PANTHER" id="PTHR30629:SF2">
    <property type="entry name" value="PROPHAGE INTEGRASE INTS-RELATED"/>
    <property type="match status" value="1"/>
</dbReference>
<evidence type="ECO:0000259" key="12">
    <source>
        <dbReference type="PROSITE" id="PS51900"/>
    </source>
</evidence>
<evidence type="ECO:0000256" key="10">
    <source>
        <dbReference type="PROSITE-ProRule" id="PRU01248"/>
    </source>
</evidence>
<dbReference type="GO" id="GO:0006310">
    <property type="term" value="P:DNA recombination"/>
    <property type="evidence" value="ECO:0007669"/>
    <property type="project" value="UniProtKB-KW"/>
</dbReference>
<evidence type="ECO:0000256" key="1">
    <source>
        <dbReference type="ARBA" id="ARBA00008857"/>
    </source>
</evidence>
<keyword evidence="3" id="KW-0808">Transferase</keyword>